<feature type="coiled-coil region" evidence="1">
    <location>
        <begin position="242"/>
        <end position="269"/>
    </location>
</feature>
<keyword evidence="1" id="KW-0175">Coiled coil</keyword>
<dbReference type="Gene3D" id="3.30.70.270">
    <property type="match status" value="1"/>
</dbReference>
<feature type="transmembrane region" description="Helical" evidence="2">
    <location>
        <begin position="63"/>
        <end position="83"/>
    </location>
</feature>
<gene>
    <name evidence="4" type="ORF">OJ962_16060</name>
</gene>
<comment type="caution">
    <text evidence="4">The sequence shown here is derived from an EMBL/GenBank/DDBJ whole genome shotgun (WGS) entry which is preliminary data.</text>
</comment>
<keyword evidence="5" id="KW-1185">Reference proteome</keyword>
<dbReference type="CDD" id="cd01949">
    <property type="entry name" value="GGDEF"/>
    <property type="match status" value="1"/>
</dbReference>
<dbReference type="Proteomes" id="UP001147700">
    <property type="component" value="Unassembled WGS sequence"/>
</dbReference>
<accession>A0ABT4RKD4</accession>
<dbReference type="Pfam" id="PF00990">
    <property type="entry name" value="GGDEF"/>
    <property type="match status" value="1"/>
</dbReference>
<dbReference type="EMBL" id="JAPCID010000021">
    <property type="protein sequence ID" value="MDA0139017.1"/>
    <property type="molecule type" value="Genomic_DNA"/>
</dbReference>
<dbReference type="InterPro" id="IPR029787">
    <property type="entry name" value="Nucleotide_cyclase"/>
</dbReference>
<dbReference type="SUPFAM" id="SSF55073">
    <property type="entry name" value="Nucleotide cyclase"/>
    <property type="match status" value="1"/>
</dbReference>
<reference evidence="4" key="1">
    <citation type="submission" date="2022-10" db="EMBL/GenBank/DDBJ databases">
        <title>The WGS of Solirubrobacter sp. CPCC 204708.</title>
        <authorList>
            <person name="Jiang Z."/>
        </authorList>
    </citation>
    <scope>NUCLEOTIDE SEQUENCE</scope>
    <source>
        <strain evidence="4">CPCC 204708</strain>
    </source>
</reference>
<evidence type="ECO:0000313" key="5">
    <source>
        <dbReference type="Proteomes" id="UP001147700"/>
    </source>
</evidence>
<organism evidence="4 5">
    <name type="scientific">Solirubrobacter deserti</name>
    <dbReference type="NCBI Taxonomy" id="2282478"/>
    <lineage>
        <taxon>Bacteria</taxon>
        <taxon>Bacillati</taxon>
        <taxon>Actinomycetota</taxon>
        <taxon>Thermoleophilia</taxon>
        <taxon>Solirubrobacterales</taxon>
        <taxon>Solirubrobacteraceae</taxon>
        <taxon>Solirubrobacter</taxon>
    </lineage>
</organism>
<name>A0ABT4RKD4_9ACTN</name>
<feature type="transmembrane region" description="Helical" evidence="2">
    <location>
        <begin position="38"/>
        <end position="56"/>
    </location>
</feature>
<evidence type="ECO:0000313" key="4">
    <source>
        <dbReference type="EMBL" id="MDA0139017.1"/>
    </source>
</evidence>
<dbReference type="InterPro" id="IPR043128">
    <property type="entry name" value="Rev_trsase/Diguanyl_cyclase"/>
</dbReference>
<dbReference type="SMART" id="SM00267">
    <property type="entry name" value="GGDEF"/>
    <property type="match status" value="1"/>
</dbReference>
<proteinExistence type="predicted"/>
<keyword evidence="2" id="KW-0472">Membrane</keyword>
<dbReference type="PANTHER" id="PTHR45138:SF9">
    <property type="entry name" value="DIGUANYLATE CYCLASE DGCM-RELATED"/>
    <property type="match status" value="1"/>
</dbReference>
<sequence>MSTSTPTARAEGGVEELLARSRPDRPRGLSERELRVELALAALVAGGALAAAVALPSARSLDVGSLVAGVFAFAVCTHVRLYVGGGSALATQLVFVPLLFLLPLGLVPLVVVVALVCGALPEVLAGRQSPSRLLTAVGDAGYAFAPVVVLSAAGEPDAATGQWAVLAAAFAAQIALDCVLSVGREWLGRGIRPSLQLRVMLTVYAVDATLVPAGLVTATAAAHEPLGVLATLPLALLLAALARDRTQRVNAALDRLDEVERERERVRVAIHRTARSLGYSLDRDAMLEVALGTAVDAVAGTAGRARLAGALESSVFEAVPARSGDADSEALLSVERAALAGDATASSDDHGLWAIGRPLLASRDPVILGALAVCRTSGPFSREQSELLAYLAAQTAASIEAIDLHERLRNPDLQDELTGLANHRRFRDLLHADVQRACASGRPLSVLVVELDDLRRLNAEHGFAAGDEALLVAAAVMRAHTGADAARIGAGTLAAVLTGADLDACAAAGREVQAALLQRGLSASVGVADASRRLTTPEALIAGAEAACRQARAAGEGRLAAFRGPYA</sequence>
<dbReference type="InterPro" id="IPR000160">
    <property type="entry name" value="GGDEF_dom"/>
</dbReference>
<feature type="transmembrane region" description="Helical" evidence="2">
    <location>
        <begin position="95"/>
        <end position="121"/>
    </location>
</feature>
<protein>
    <submittedName>
        <fullName evidence="4">GGDEF domain-containing protein</fullName>
    </submittedName>
</protein>
<evidence type="ECO:0000256" key="2">
    <source>
        <dbReference type="SAM" id="Phobius"/>
    </source>
</evidence>
<dbReference type="InterPro" id="IPR050469">
    <property type="entry name" value="Diguanylate_Cyclase"/>
</dbReference>
<keyword evidence="2" id="KW-1133">Transmembrane helix</keyword>
<feature type="domain" description="GGDEF" evidence="3">
    <location>
        <begin position="442"/>
        <end position="564"/>
    </location>
</feature>
<dbReference type="SUPFAM" id="SSF55781">
    <property type="entry name" value="GAF domain-like"/>
    <property type="match status" value="1"/>
</dbReference>
<keyword evidence="2" id="KW-0812">Transmembrane</keyword>
<dbReference type="PROSITE" id="PS50887">
    <property type="entry name" value="GGDEF"/>
    <property type="match status" value="1"/>
</dbReference>
<evidence type="ECO:0000256" key="1">
    <source>
        <dbReference type="SAM" id="Coils"/>
    </source>
</evidence>
<evidence type="ECO:0000259" key="3">
    <source>
        <dbReference type="PROSITE" id="PS50887"/>
    </source>
</evidence>
<dbReference type="RefSeq" id="WP_202954883.1">
    <property type="nucleotide sequence ID" value="NZ_JAPCID010000021.1"/>
</dbReference>
<dbReference type="NCBIfam" id="TIGR00254">
    <property type="entry name" value="GGDEF"/>
    <property type="match status" value="1"/>
</dbReference>
<dbReference type="PANTHER" id="PTHR45138">
    <property type="entry name" value="REGULATORY COMPONENTS OF SENSORY TRANSDUCTION SYSTEM"/>
    <property type="match status" value="1"/>
</dbReference>